<evidence type="ECO:0000313" key="4">
    <source>
        <dbReference type="EMBL" id="HIR13869.1"/>
    </source>
</evidence>
<comment type="caution">
    <text evidence="4">The sequence shown here is derived from an EMBL/GenBank/DDBJ whole genome shotgun (WGS) entry which is preliminary data.</text>
</comment>
<dbReference type="PANTHER" id="PTHR38682:SF1">
    <property type="entry name" value="V-TYPE ATP SYNTHASE SUBUNIT C"/>
    <property type="match status" value="1"/>
</dbReference>
<evidence type="ECO:0000256" key="2">
    <source>
        <dbReference type="ARBA" id="ARBA00022448"/>
    </source>
</evidence>
<organism evidence="4 5">
    <name type="scientific">Candidatus Choladousia intestinavium</name>
    <dbReference type="NCBI Taxonomy" id="2840727"/>
    <lineage>
        <taxon>Bacteria</taxon>
        <taxon>Bacillati</taxon>
        <taxon>Bacillota</taxon>
        <taxon>Clostridia</taxon>
        <taxon>Lachnospirales</taxon>
        <taxon>Lachnospiraceae</taxon>
        <taxon>Lachnospiraceae incertae sedis</taxon>
        <taxon>Candidatus Choladousia</taxon>
    </lineage>
</organism>
<dbReference type="InterPro" id="IPR044911">
    <property type="entry name" value="V-type_ATPase_csu/dsu_dom_3"/>
</dbReference>
<name>A0A9D1AEE3_9FIRM</name>
<reference evidence="4" key="1">
    <citation type="submission" date="2020-10" db="EMBL/GenBank/DDBJ databases">
        <authorList>
            <person name="Gilroy R."/>
        </authorList>
    </citation>
    <scope>NUCLEOTIDE SEQUENCE</scope>
    <source>
        <strain evidence="4">ChiSjej4B22-8148</strain>
    </source>
</reference>
<dbReference type="AlphaFoldDB" id="A0A9D1AEE3"/>
<dbReference type="InterPro" id="IPR035067">
    <property type="entry name" value="V-type_ATPase_csu/dsu"/>
</dbReference>
<gene>
    <name evidence="4" type="ORF">IAB31_08100</name>
</gene>
<accession>A0A9D1AEE3</accession>
<keyword evidence="3" id="KW-0406">Ion transport</keyword>
<evidence type="ECO:0000313" key="5">
    <source>
        <dbReference type="Proteomes" id="UP000886757"/>
    </source>
</evidence>
<dbReference type="Pfam" id="PF01992">
    <property type="entry name" value="vATP-synt_AC39"/>
    <property type="match status" value="1"/>
</dbReference>
<evidence type="ECO:0000256" key="3">
    <source>
        <dbReference type="ARBA" id="ARBA00023065"/>
    </source>
</evidence>
<sequence>MAKNKTDYAYAVARIRSKELKLLSASFLEQLLSASDCESCLKLLAERGWGNGSGETPEEMLSTEENRIWELVEDLVKDTSVFHVFLYKNDYHNLKAAIKELHHRNGFPGIYLEHGTLSPQVIRKAVSENRFSDLPEAMQAPAREAYTALLHTHDGQLCDVILDRAALEATYQAGKVSGNEFLALYGELTVAAADLKTAFRSCRTGKSREFLTRALVPCDTLKLPELTQAAMEGTEAIGKYLENTPYREAADELKRSPSAFEKWCDNLLIRKIRPQLHEPFGLGPLAAYILARENEIKSVRIILFGKRNQLSEESIRERVRETYV</sequence>
<dbReference type="Proteomes" id="UP000886757">
    <property type="component" value="Unassembled WGS sequence"/>
</dbReference>
<dbReference type="SUPFAM" id="SSF103486">
    <property type="entry name" value="V-type ATP synthase subunit C"/>
    <property type="match status" value="1"/>
</dbReference>
<dbReference type="Gene3D" id="1.10.132.50">
    <property type="entry name" value="ATP synthase (C/AC39) subunit, domain 3"/>
    <property type="match status" value="1"/>
</dbReference>
<dbReference type="PANTHER" id="PTHR38682">
    <property type="entry name" value="V-TYPE ATP SYNTHASE SUBUNIT C"/>
    <property type="match status" value="1"/>
</dbReference>
<evidence type="ECO:0000256" key="1">
    <source>
        <dbReference type="ARBA" id="ARBA00006709"/>
    </source>
</evidence>
<dbReference type="InterPro" id="IPR002843">
    <property type="entry name" value="ATPase_V0-cplx_csu/dsu"/>
</dbReference>
<dbReference type="InterPro" id="IPR050873">
    <property type="entry name" value="V-ATPase_V0D/AC39_subunit"/>
</dbReference>
<protein>
    <submittedName>
        <fullName evidence="4">V-type ATPase subunit</fullName>
    </submittedName>
</protein>
<comment type="similarity">
    <text evidence="1">Belongs to the V-ATPase V0D/AC39 subunit family.</text>
</comment>
<keyword evidence="2" id="KW-0813">Transport</keyword>
<dbReference type="Gene3D" id="1.20.1690.10">
    <property type="entry name" value="V-type ATP synthase subunit C domain"/>
    <property type="match status" value="2"/>
</dbReference>
<reference evidence="4" key="2">
    <citation type="journal article" date="2021" name="PeerJ">
        <title>Extensive microbial diversity within the chicken gut microbiome revealed by metagenomics and culture.</title>
        <authorList>
            <person name="Gilroy R."/>
            <person name="Ravi A."/>
            <person name="Getino M."/>
            <person name="Pursley I."/>
            <person name="Horton D.L."/>
            <person name="Alikhan N.F."/>
            <person name="Baker D."/>
            <person name="Gharbi K."/>
            <person name="Hall N."/>
            <person name="Watson M."/>
            <person name="Adriaenssens E.M."/>
            <person name="Foster-Nyarko E."/>
            <person name="Jarju S."/>
            <person name="Secka A."/>
            <person name="Antonio M."/>
            <person name="Oren A."/>
            <person name="Chaudhuri R.R."/>
            <person name="La Ragione R."/>
            <person name="Hildebrand F."/>
            <person name="Pallen M.J."/>
        </authorList>
    </citation>
    <scope>NUCLEOTIDE SEQUENCE</scope>
    <source>
        <strain evidence="4">ChiSjej4B22-8148</strain>
    </source>
</reference>
<dbReference type="GO" id="GO:0046961">
    <property type="term" value="F:proton-transporting ATPase activity, rotational mechanism"/>
    <property type="evidence" value="ECO:0007669"/>
    <property type="project" value="InterPro"/>
</dbReference>
<proteinExistence type="inferred from homology"/>
<dbReference type="EMBL" id="DVGK01000092">
    <property type="protein sequence ID" value="HIR13869.1"/>
    <property type="molecule type" value="Genomic_DNA"/>
</dbReference>
<dbReference type="InterPro" id="IPR036079">
    <property type="entry name" value="ATPase_csu/dsu_sf"/>
</dbReference>